<evidence type="ECO:0000256" key="1">
    <source>
        <dbReference type="SAM" id="Phobius"/>
    </source>
</evidence>
<dbReference type="Proteomes" id="UP000290189">
    <property type="component" value="Unassembled WGS sequence"/>
</dbReference>
<reference evidence="3 5" key="2">
    <citation type="submission" date="2018-03" db="EMBL/GenBank/DDBJ databases">
        <authorList>
            <person name="Fogelqvist J."/>
        </authorList>
    </citation>
    <scope>NUCLEOTIDE SEQUENCE [LARGE SCALE GENOMIC DNA]</scope>
</reference>
<keyword evidence="1" id="KW-0472">Membrane</keyword>
<evidence type="ECO:0000313" key="3">
    <source>
        <dbReference type="EMBL" id="SPQ94308.1"/>
    </source>
</evidence>
<name>A0A0G4IIN1_PLABS</name>
<feature type="transmembrane region" description="Helical" evidence="1">
    <location>
        <begin position="96"/>
        <end position="114"/>
    </location>
</feature>
<feature type="transmembrane region" description="Helical" evidence="1">
    <location>
        <begin position="214"/>
        <end position="237"/>
    </location>
</feature>
<sequence length="253" mass="28422">MCFGPLQSFGFAAGGLGISAWLYSKRQKELAYGVFFFFLMELLQSVQYLFIDQCDNMVNKVLTIAGFAHICLQPYFTQVLNAAVMRNPTRRSQFVVIKRLCLLGGFLLFCRFPMSPWAHDTGIFDETCKGGGTFEWLRASPSQGVCTYSGKYHLAWSVPMYEPTYLSQGTGIHSFLMFAPFFVTKPFNMIHGLFLFITGPLLSFYITSNLQEQASIWCFMSIAQIIFMLVLIGPAALAKGPVEHGKRTAIKEA</sequence>
<dbReference type="Proteomes" id="UP000039324">
    <property type="component" value="Unassembled WGS sequence"/>
</dbReference>
<feature type="transmembrane region" description="Helical" evidence="1">
    <location>
        <begin position="30"/>
        <end position="50"/>
    </location>
</feature>
<feature type="transmembrane region" description="Helical" evidence="1">
    <location>
        <begin position="190"/>
        <end position="208"/>
    </location>
</feature>
<keyword evidence="4" id="KW-1185">Reference proteome</keyword>
<feature type="transmembrane region" description="Helical" evidence="1">
    <location>
        <begin position="62"/>
        <end position="84"/>
    </location>
</feature>
<keyword evidence="1" id="KW-0812">Transmembrane</keyword>
<geneLocation type="mitochondrion" evidence="3"/>
<dbReference type="AlphaFoldDB" id="A0A0G4IIN1"/>
<evidence type="ECO:0000313" key="2">
    <source>
        <dbReference type="EMBL" id="CEO94977.1"/>
    </source>
</evidence>
<evidence type="ECO:0000313" key="4">
    <source>
        <dbReference type="Proteomes" id="UP000039324"/>
    </source>
</evidence>
<organism evidence="2 4">
    <name type="scientific">Plasmodiophora brassicae</name>
    <name type="common">Clubroot disease agent</name>
    <dbReference type="NCBI Taxonomy" id="37360"/>
    <lineage>
        <taxon>Eukaryota</taxon>
        <taxon>Sar</taxon>
        <taxon>Rhizaria</taxon>
        <taxon>Endomyxa</taxon>
        <taxon>Phytomyxea</taxon>
        <taxon>Plasmodiophorida</taxon>
        <taxon>Plasmodiophoridae</taxon>
        <taxon>Plasmodiophora</taxon>
    </lineage>
</organism>
<keyword evidence="3" id="KW-0496">Mitochondrion</keyword>
<evidence type="ECO:0000313" key="5">
    <source>
        <dbReference type="Proteomes" id="UP000290189"/>
    </source>
</evidence>
<dbReference type="EMBL" id="CDSF01000002">
    <property type="protein sequence ID" value="CEO94977.1"/>
    <property type="molecule type" value="Genomic_DNA"/>
</dbReference>
<dbReference type="Pfam" id="PF19069">
    <property type="entry name" value="DUF5765"/>
    <property type="match status" value="1"/>
</dbReference>
<dbReference type="OMA" id="WHIAWQM"/>
<gene>
    <name evidence="2" type="ORF">PBRA_003790</name>
    <name evidence="3" type="ORF">PLBR_LOCUS1523</name>
</gene>
<dbReference type="EMBL" id="OVEO01000002">
    <property type="protein sequence ID" value="SPQ94308.1"/>
    <property type="molecule type" value="Genomic_DNA"/>
</dbReference>
<dbReference type="InterPro" id="IPR043912">
    <property type="entry name" value="DUF5765"/>
</dbReference>
<feature type="transmembrane region" description="Helical" evidence="1">
    <location>
        <begin position="6"/>
        <end position="23"/>
    </location>
</feature>
<accession>A0A0G4IIN1</accession>
<dbReference type="OrthoDB" id="10267839at2759"/>
<reference evidence="2 4" key="1">
    <citation type="submission" date="2015-02" db="EMBL/GenBank/DDBJ databases">
        <authorList>
            <person name="Chooi Y.-H."/>
        </authorList>
    </citation>
    <scope>NUCLEOTIDE SEQUENCE [LARGE SCALE GENOMIC DNA]</scope>
    <source>
        <strain evidence="2">E3</strain>
    </source>
</reference>
<proteinExistence type="predicted"/>
<keyword evidence="1" id="KW-1133">Transmembrane helix</keyword>
<protein>
    <submittedName>
        <fullName evidence="2">Uncharacterized protein</fullName>
    </submittedName>
</protein>